<dbReference type="AlphaFoldDB" id="A0A0R3X551"/>
<sequence>LVLLFFHHCFLTPGLSHPQILLMHICTHQRFIIFWLHILSLTHVDNQILSHIDVCFFGPILTSARSDDAHDVYRCQSIMRTLTHHHVSLSTSTNCAYGWFYW</sequence>
<evidence type="ECO:0000313" key="2">
    <source>
        <dbReference type="WBParaSite" id="TTAC_0000857501-mRNA-1"/>
    </source>
</evidence>
<organism evidence="2">
    <name type="scientific">Hydatigena taeniaeformis</name>
    <name type="common">Feline tapeworm</name>
    <name type="synonym">Taenia taeniaeformis</name>
    <dbReference type="NCBI Taxonomy" id="6205"/>
    <lineage>
        <taxon>Eukaryota</taxon>
        <taxon>Metazoa</taxon>
        <taxon>Spiralia</taxon>
        <taxon>Lophotrochozoa</taxon>
        <taxon>Platyhelminthes</taxon>
        <taxon>Cestoda</taxon>
        <taxon>Eucestoda</taxon>
        <taxon>Cyclophyllidea</taxon>
        <taxon>Taeniidae</taxon>
        <taxon>Hydatigera</taxon>
    </lineage>
</organism>
<proteinExistence type="predicted"/>
<evidence type="ECO:0000256" key="1">
    <source>
        <dbReference type="SAM" id="SignalP"/>
    </source>
</evidence>
<protein>
    <submittedName>
        <fullName evidence="2">Secreted protein</fullName>
    </submittedName>
</protein>
<reference evidence="2" key="1">
    <citation type="submission" date="2017-02" db="UniProtKB">
        <authorList>
            <consortium name="WormBaseParasite"/>
        </authorList>
    </citation>
    <scope>IDENTIFICATION</scope>
</reference>
<keyword evidence="1" id="KW-0732">Signal</keyword>
<dbReference type="WBParaSite" id="TTAC_0000857501-mRNA-1">
    <property type="protein sequence ID" value="TTAC_0000857501-mRNA-1"/>
    <property type="gene ID" value="TTAC_0000857501"/>
</dbReference>
<feature type="chain" id="PRO_5006450597" evidence="1">
    <location>
        <begin position="17"/>
        <end position="102"/>
    </location>
</feature>
<accession>A0A0R3X551</accession>
<name>A0A0R3X551_HYDTA</name>
<feature type="signal peptide" evidence="1">
    <location>
        <begin position="1"/>
        <end position="16"/>
    </location>
</feature>